<organism evidence="1 2">
    <name type="scientific">Rhodocollybia butyracea</name>
    <dbReference type="NCBI Taxonomy" id="206335"/>
    <lineage>
        <taxon>Eukaryota</taxon>
        <taxon>Fungi</taxon>
        <taxon>Dikarya</taxon>
        <taxon>Basidiomycota</taxon>
        <taxon>Agaricomycotina</taxon>
        <taxon>Agaricomycetes</taxon>
        <taxon>Agaricomycetidae</taxon>
        <taxon>Agaricales</taxon>
        <taxon>Marasmiineae</taxon>
        <taxon>Omphalotaceae</taxon>
        <taxon>Rhodocollybia</taxon>
    </lineage>
</organism>
<protein>
    <submittedName>
        <fullName evidence="1">Uncharacterized protein</fullName>
    </submittedName>
</protein>
<comment type="caution">
    <text evidence="1">The sequence shown here is derived from an EMBL/GenBank/DDBJ whole genome shotgun (WGS) entry which is preliminary data.</text>
</comment>
<sequence length="68" mass="7368">MDHACKLLQVYPQVFNGAGRAYDTYSVTMLNRSRYSTGILSLSSMASFGSGDVNRADMIHTYGISIAG</sequence>
<reference evidence="1" key="1">
    <citation type="submission" date="2020-11" db="EMBL/GenBank/DDBJ databases">
        <authorList>
            <consortium name="DOE Joint Genome Institute"/>
            <person name="Ahrendt S."/>
            <person name="Riley R."/>
            <person name="Andreopoulos W."/>
            <person name="Labutti K."/>
            <person name="Pangilinan J."/>
            <person name="Ruiz-Duenas F.J."/>
            <person name="Barrasa J.M."/>
            <person name="Sanchez-Garcia M."/>
            <person name="Camarero S."/>
            <person name="Miyauchi S."/>
            <person name="Serrano A."/>
            <person name="Linde D."/>
            <person name="Babiker R."/>
            <person name="Drula E."/>
            <person name="Ayuso-Fernandez I."/>
            <person name="Pacheco R."/>
            <person name="Padilla G."/>
            <person name="Ferreira P."/>
            <person name="Barriuso J."/>
            <person name="Kellner H."/>
            <person name="Castanera R."/>
            <person name="Alfaro M."/>
            <person name="Ramirez L."/>
            <person name="Pisabarro A.G."/>
            <person name="Kuo A."/>
            <person name="Tritt A."/>
            <person name="Lipzen A."/>
            <person name="He G."/>
            <person name="Yan M."/>
            <person name="Ng V."/>
            <person name="Cullen D."/>
            <person name="Martin F."/>
            <person name="Rosso M.-N."/>
            <person name="Henrissat B."/>
            <person name="Hibbett D."/>
            <person name="Martinez A.T."/>
            <person name="Grigoriev I.V."/>
        </authorList>
    </citation>
    <scope>NUCLEOTIDE SEQUENCE</scope>
    <source>
        <strain evidence="1">AH 40177</strain>
    </source>
</reference>
<keyword evidence="2" id="KW-1185">Reference proteome</keyword>
<name>A0A9P5Q8P7_9AGAR</name>
<proteinExistence type="predicted"/>
<gene>
    <name evidence="1" type="ORF">BDP27DRAFT_1314215</name>
</gene>
<dbReference type="Proteomes" id="UP000772434">
    <property type="component" value="Unassembled WGS sequence"/>
</dbReference>
<accession>A0A9P5Q8P7</accession>
<evidence type="ECO:0000313" key="1">
    <source>
        <dbReference type="EMBL" id="KAF9076302.1"/>
    </source>
</evidence>
<evidence type="ECO:0000313" key="2">
    <source>
        <dbReference type="Proteomes" id="UP000772434"/>
    </source>
</evidence>
<dbReference type="AlphaFoldDB" id="A0A9P5Q8P7"/>
<dbReference type="EMBL" id="JADNRY010000007">
    <property type="protein sequence ID" value="KAF9076302.1"/>
    <property type="molecule type" value="Genomic_DNA"/>
</dbReference>